<sequence length="614" mass="67558">MTGTVLGGRYELLEKSGEGGMAVVYKAFDKALGRVVAVKILKPEFARDANFVQKFKTEAQAAAKLSHPNIVNIYDVGQDGDVHYIVLEFVEGYTLKELIEKEAPLDIRKAVDITIMVCDGIHHAHERGVIHKDIKPHNILITSSGLVKVADFGIAQAVSKKTITFGGNILGSVQYISPEQAKGEPVTRQTDIYSLGCVLYEMLTGKVPFDAESPITVALKHIHDEPQFPEELADVIPQNLQAIVLKAMAKIPAYRFKTAEEMRNALIGFYNGRRETYSINDDYGKTIIMPPISGERMDYELPKKRKLRPQALVLILAALIGLLAGIFYVLGDGLFGKEVEVPDIVGMESKEAKDTLDKLGLKMVVVREDTSSDMEPGRIVSQNPPAGMKVKKGREIEVVLSKGTAIAKVPNLVGISLSDAEIRLANENLVLGRVEEEYDTKYARGLIISQSPKGGTRVKEGSRVDVLVSKGEPPEKIKMPDLIGLNINDAKKRLEDMGLLVARIVEKESSQYYTDQVIEQDIQPGVMLEKGSSVTLTISKGPGPAAQTKALEIRLPSDQEYYKVVIEVTDVKGKREVYNQINQAGEVLYIGVSYFGSGKADVYLNGKFYKTYSL</sequence>
<keyword evidence="4" id="KW-0547">Nucleotide-binding</keyword>
<dbReference type="STRING" id="1123382.SAMN02745221_01889"/>
<keyword evidence="6" id="KW-0067">ATP-binding</keyword>
<feature type="domain" description="PASTA" evidence="11">
    <location>
        <begin position="336"/>
        <end position="402"/>
    </location>
</feature>
<keyword evidence="5 12" id="KW-0418">Kinase</keyword>
<feature type="domain" description="PASTA" evidence="11">
    <location>
        <begin position="403"/>
        <end position="470"/>
    </location>
</feature>
<evidence type="ECO:0000256" key="6">
    <source>
        <dbReference type="ARBA" id="ARBA00022840"/>
    </source>
</evidence>
<dbReference type="Pfam" id="PF00069">
    <property type="entry name" value="Pkinase"/>
    <property type="match status" value="1"/>
</dbReference>
<dbReference type="EC" id="2.7.11.1" evidence="1"/>
<keyword evidence="9" id="KW-0472">Membrane</keyword>
<comment type="catalytic activity">
    <reaction evidence="8">
        <text>L-seryl-[protein] + ATP = O-phospho-L-seryl-[protein] + ADP + H(+)</text>
        <dbReference type="Rhea" id="RHEA:17989"/>
        <dbReference type="Rhea" id="RHEA-COMP:9863"/>
        <dbReference type="Rhea" id="RHEA-COMP:11604"/>
        <dbReference type="ChEBI" id="CHEBI:15378"/>
        <dbReference type="ChEBI" id="CHEBI:29999"/>
        <dbReference type="ChEBI" id="CHEBI:30616"/>
        <dbReference type="ChEBI" id="CHEBI:83421"/>
        <dbReference type="ChEBI" id="CHEBI:456216"/>
        <dbReference type="EC" id="2.7.11.1"/>
    </reaction>
</comment>
<dbReference type="FunFam" id="3.30.200.20:FF:000035">
    <property type="entry name" value="Serine/threonine protein kinase Stk1"/>
    <property type="match status" value="1"/>
</dbReference>
<evidence type="ECO:0000256" key="9">
    <source>
        <dbReference type="SAM" id="Phobius"/>
    </source>
</evidence>
<dbReference type="InterPro" id="IPR011009">
    <property type="entry name" value="Kinase-like_dom_sf"/>
</dbReference>
<evidence type="ECO:0000256" key="4">
    <source>
        <dbReference type="ARBA" id="ARBA00022741"/>
    </source>
</evidence>
<evidence type="ECO:0000256" key="8">
    <source>
        <dbReference type="ARBA" id="ARBA00048679"/>
    </source>
</evidence>
<dbReference type="CDD" id="cd06577">
    <property type="entry name" value="PASTA_pknB"/>
    <property type="match status" value="3"/>
</dbReference>
<comment type="catalytic activity">
    <reaction evidence="7">
        <text>L-threonyl-[protein] + ATP = O-phospho-L-threonyl-[protein] + ADP + H(+)</text>
        <dbReference type="Rhea" id="RHEA:46608"/>
        <dbReference type="Rhea" id="RHEA-COMP:11060"/>
        <dbReference type="Rhea" id="RHEA-COMP:11605"/>
        <dbReference type="ChEBI" id="CHEBI:15378"/>
        <dbReference type="ChEBI" id="CHEBI:30013"/>
        <dbReference type="ChEBI" id="CHEBI:30616"/>
        <dbReference type="ChEBI" id="CHEBI:61977"/>
        <dbReference type="ChEBI" id="CHEBI:456216"/>
        <dbReference type="EC" id="2.7.11.1"/>
    </reaction>
</comment>
<dbReference type="FunFam" id="1.10.510.10:FF:000021">
    <property type="entry name" value="Serine/threonine protein kinase"/>
    <property type="match status" value="1"/>
</dbReference>
<dbReference type="InterPro" id="IPR005543">
    <property type="entry name" value="PASTA_dom"/>
</dbReference>
<keyword evidence="2 12" id="KW-0723">Serine/threonine-protein kinase</keyword>
<keyword evidence="9" id="KW-1133">Transmembrane helix</keyword>
<feature type="transmembrane region" description="Helical" evidence="9">
    <location>
        <begin position="311"/>
        <end position="330"/>
    </location>
</feature>
<evidence type="ECO:0000256" key="5">
    <source>
        <dbReference type="ARBA" id="ARBA00022777"/>
    </source>
</evidence>
<dbReference type="SMART" id="SM00740">
    <property type="entry name" value="PASTA"/>
    <property type="match status" value="3"/>
</dbReference>
<name>A0A1M5R0C6_9FIRM</name>
<accession>A0A1M5R0C6</accession>
<dbReference type="Gene3D" id="3.30.200.20">
    <property type="entry name" value="Phosphorylase Kinase, domain 1"/>
    <property type="match status" value="1"/>
</dbReference>
<dbReference type="InterPro" id="IPR008271">
    <property type="entry name" value="Ser/Thr_kinase_AS"/>
</dbReference>
<evidence type="ECO:0000256" key="1">
    <source>
        <dbReference type="ARBA" id="ARBA00012513"/>
    </source>
</evidence>
<evidence type="ECO:0000313" key="12">
    <source>
        <dbReference type="EMBL" id="SHH19253.1"/>
    </source>
</evidence>
<proteinExistence type="predicted"/>
<dbReference type="PROSITE" id="PS51178">
    <property type="entry name" value="PASTA"/>
    <property type="match status" value="3"/>
</dbReference>
<dbReference type="PROSITE" id="PS50011">
    <property type="entry name" value="PROTEIN_KINASE_DOM"/>
    <property type="match status" value="1"/>
</dbReference>
<dbReference type="NCBIfam" id="NF033483">
    <property type="entry name" value="PknB_PASTA_kin"/>
    <property type="match status" value="1"/>
</dbReference>
<dbReference type="GO" id="GO:0005524">
    <property type="term" value="F:ATP binding"/>
    <property type="evidence" value="ECO:0007669"/>
    <property type="project" value="UniProtKB-KW"/>
</dbReference>
<dbReference type="PANTHER" id="PTHR43289:SF34">
    <property type="entry name" value="SERINE_THREONINE-PROTEIN KINASE YBDM-RELATED"/>
    <property type="match status" value="1"/>
</dbReference>
<gene>
    <name evidence="12" type="ORF">SAMN02745221_01889</name>
</gene>
<evidence type="ECO:0000313" key="13">
    <source>
        <dbReference type="Proteomes" id="UP000242329"/>
    </source>
</evidence>
<dbReference type="SMART" id="SM00220">
    <property type="entry name" value="S_TKc"/>
    <property type="match status" value="1"/>
</dbReference>
<dbReference type="PANTHER" id="PTHR43289">
    <property type="entry name" value="MITOGEN-ACTIVATED PROTEIN KINASE KINASE KINASE 20-RELATED"/>
    <property type="match status" value="1"/>
</dbReference>
<evidence type="ECO:0000259" key="11">
    <source>
        <dbReference type="PROSITE" id="PS51178"/>
    </source>
</evidence>
<evidence type="ECO:0000256" key="3">
    <source>
        <dbReference type="ARBA" id="ARBA00022679"/>
    </source>
</evidence>
<dbReference type="Pfam" id="PF03793">
    <property type="entry name" value="PASTA"/>
    <property type="match status" value="3"/>
</dbReference>
<dbReference type="SUPFAM" id="SSF54184">
    <property type="entry name" value="Penicillin-binding protein 2x (pbp-2x), c-terminal domain"/>
    <property type="match status" value="1"/>
</dbReference>
<keyword evidence="13" id="KW-1185">Reference proteome</keyword>
<dbReference type="SUPFAM" id="SSF56112">
    <property type="entry name" value="Protein kinase-like (PK-like)"/>
    <property type="match status" value="1"/>
</dbReference>
<protein>
    <recommendedName>
        <fullName evidence="1">non-specific serine/threonine protein kinase</fullName>
        <ecNumber evidence="1">2.7.11.1</ecNumber>
    </recommendedName>
</protein>
<evidence type="ECO:0000256" key="2">
    <source>
        <dbReference type="ARBA" id="ARBA00022527"/>
    </source>
</evidence>
<dbReference type="RefSeq" id="WP_073093203.1">
    <property type="nucleotide sequence ID" value="NZ_FQWY01000041.1"/>
</dbReference>
<dbReference type="Proteomes" id="UP000242329">
    <property type="component" value="Unassembled WGS sequence"/>
</dbReference>
<feature type="domain" description="Protein kinase" evidence="10">
    <location>
        <begin position="10"/>
        <end position="267"/>
    </location>
</feature>
<dbReference type="GO" id="GO:0004674">
    <property type="term" value="F:protein serine/threonine kinase activity"/>
    <property type="evidence" value="ECO:0007669"/>
    <property type="project" value="UniProtKB-KW"/>
</dbReference>
<dbReference type="InterPro" id="IPR000719">
    <property type="entry name" value="Prot_kinase_dom"/>
</dbReference>
<dbReference type="EMBL" id="FQWY01000041">
    <property type="protein sequence ID" value="SHH19253.1"/>
    <property type="molecule type" value="Genomic_DNA"/>
</dbReference>
<evidence type="ECO:0000259" key="10">
    <source>
        <dbReference type="PROSITE" id="PS50011"/>
    </source>
</evidence>
<dbReference type="CDD" id="cd14014">
    <property type="entry name" value="STKc_PknB_like"/>
    <property type="match status" value="1"/>
</dbReference>
<organism evidence="12 13">
    <name type="scientific">Thermosyntropha lipolytica DSM 11003</name>
    <dbReference type="NCBI Taxonomy" id="1123382"/>
    <lineage>
        <taxon>Bacteria</taxon>
        <taxon>Bacillati</taxon>
        <taxon>Bacillota</taxon>
        <taxon>Clostridia</taxon>
        <taxon>Eubacteriales</taxon>
        <taxon>Syntrophomonadaceae</taxon>
        <taxon>Thermosyntropha</taxon>
    </lineage>
</organism>
<dbReference type="OrthoDB" id="9788659at2"/>
<evidence type="ECO:0000256" key="7">
    <source>
        <dbReference type="ARBA" id="ARBA00047899"/>
    </source>
</evidence>
<dbReference type="PROSITE" id="PS00108">
    <property type="entry name" value="PROTEIN_KINASE_ST"/>
    <property type="match status" value="1"/>
</dbReference>
<dbReference type="Gene3D" id="1.10.510.10">
    <property type="entry name" value="Transferase(Phosphotransferase) domain 1"/>
    <property type="match status" value="1"/>
</dbReference>
<feature type="domain" description="PASTA" evidence="11">
    <location>
        <begin position="473"/>
        <end position="540"/>
    </location>
</feature>
<keyword evidence="9" id="KW-0812">Transmembrane</keyword>
<dbReference type="Gene3D" id="3.30.10.20">
    <property type="match status" value="3"/>
</dbReference>
<reference evidence="13" key="1">
    <citation type="submission" date="2016-11" db="EMBL/GenBank/DDBJ databases">
        <authorList>
            <person name="Varghese N."/>
            <person name="Submissions S."/>
        </authorList>
    </citation>
    <scope>NUCLEOTIDE SEQUENCE [LARGE SCALE GENOMIC DNA]</scope>
    <source>
        <strain evidence="13">DSM 11003</strain>
    </source>
</reference>
<dbReference type="AlphaFoldDB" id="A0A1M5R0C6"/>
<keyword evidence="3" id="KW-0808">Transferase</keyword>